<keyword evidence="2" id="KW-0325">Glycoprotein</keyword>
<evidence type="ECO:0000256" key="5">
    <source>
        <dbReference type="SAM" id="SignalP"/>
    </source>
</evidence>
<accession>A0A0D3ARG9</accession>
<evidence type="ECO:0000256" key="2">
    <source>
        <dbReference type="ARBA" id="ARBA00022622"/>
    </source>
</evidence>
<dbReference type="InterPro" id="IPR012946">
    <property type="entry name" value="X8"/>
</dbReference>
<organism evidence="7 8">
    <name type="scientific">Brassica oleracea var. oleracea</name>
    <dbReference type="NCBI Taxonomy" id="109376"/>
    <lineage>
        <taxon>Eukaryota</taxon>
        <taxon>Viridiplantae</taxon>
        <taxon>Streptophyta</taxon>
        <taxon>Embryophyta</taxon>
        <taxon>Tracheophyta</taxon>
        <taxon>Spermatophyta</taxon>
        <taxon>Magnoliopsida</taxon>
        <taxon>eudicotyledons</taxon>
        <taxon>Gunneridae</taxon>
        <taxon>Pentapetalae</taxon>
        <taxon>rosids</taxon>
        <taxon>malvids</taxon>
        <taxon>Brassicales</taxon>
        <taxon>Brassicaceae</taxon>
        <taxon>Brassiceae</taxon>
        <taxon>Brassica</taxon>
    </lineage>
</organism>
<keyword evidence="8" id="KW-1185">Reference proteome</keyword>
<keyword evidence="2" id="KW-0336">GPI-anchor</keyword>
<dbReference type="Proteomes" id="UP000032141">
    <property type="component" value="Chromosome C2"/>
</dbReference>
<evidence type="ECO:0000313" key="8">
    <source>
        <dbReference type="Proteomes" id="UP000032141"/>
    </source>
</evidence>
<dbReference type="PANTHER" id="PTHR31044">
    <property type="entry name" value="BETA-1,3 GLUCANASE"/>
    <property type="match status" value="1"/>
</dbReference>
<dbReference type="HOGENOM" id="CLU_1449587_0_0_1"/>
<keyword evidence="4" id="KW-0449">Lipoprotein</keyword>
<reference evidence="7" key="2">
    <citation type="submission" date="2015-03" db="UniProtKB">
        <authorList>
            <consortium name="EnsemblPlants"/>
        </authorList>
    </citation>
    <scope>IDENTIFICATION</scope>
</reference>
<dbReference type="Gramene" id="Bo2g093470.1">
    <property type="protein sequence ID" value="Bo2g093470.1"/>
    <property type="gene ID" value="Bo2g093470"/>
</dbReference>
<dbReference type="GO" id="GO:0098552">
    <property type="term" value="C:side of membrane"/>
    <property type="evidence" value="ECO:0007669"/>
    <property type="project" value="UniProtKB-KW"/>
</dbReference>
<dbReference type="InterPro" id="IPR044788">
    <property type="entry name" value="X8_dom_prot"/>
</dbReference>
<dbReference type="eggNOG" id="ENOG502S230">
    <property type="taxonomic scope" value="Eukaryota"/>
</dbReference>
<dbReference type="SMART" id="SM00768">
    <property type="entry name" value="X8"/>
    <property type="match status" value="1"/>
</dbReference>
<evidence type="ECO:0000259" key="6">
    <source>
        <dbReference type="SMART" id="SM00768"/>
    </source>
</evidence>
<dbReference type="Gene3D" id="1.20.58.1040">
    <property type="match status" value="1"/>
</dbReference>
<dbReference type="PANTHER" id="PTHR31044:SF57">
    <property type="entry name" value="CARBOHYDRATE-BINDING X8 DOMAIN SUPERFAMILY PROTEIN"/>
    <property type="match status" value="1"/>
</dbReference>
<evidence type="ECO:0000256" key="4">
    <source>
        <dbReference type="ARBA" id="ARBA00023288"/>
    </source>
</evidence>
<reference evidence="7 8" key="1">
    <citation type="journal article" date="2014" name="Genome Biol.">
        <title>Transcriptome and methylome profiling reveals relics of genome dominance in the mesopolyploid Brassica oleracea.</title>
        <authorList>
            <person name="Parkin I.A."/>
            <person name="Koh C."/>
            <person name="Tang H."/>
            <person name="Robinson S.J."/>
            <person name="Kagale S."/>
            <person name="Clarke W.E."/>
            <person name="Town C.D."/>
            <person name="Nixon J."/>
            <person name="Krishnakumar V."/>
            <person name="Bidwell S.L."/>
            <person name="Denoeud F."/>
            <person name="Belcram H."/>
            <person name="Links M.G."/>
            <person name="Just J."/>
            <person name="Clarke C."/>
            <person name="Bender T."/>
            <person name="Huebert T."/>
            <person name="Mason A.S."/>
            <person name="Pires J.C."/>
            <person name="Barker G."/>
            <person name="Moore J."/>
            <person name="Walley P.G."/>
            <person name="Manoli S."/>
            <person name="Batley J."/>
            <person name="Edwards D."/>
            <person name="Nelson M.N."/>
            <person name="Wang X."/>
            <person name="Paterson A.H."/>
            <person name="King G."/>
            <person name="Bancroft I."/>
            <person name="Chalhoub B."/>
            <person name="Sharpe A.G."/>
        </authorList>
    </citation>
    <scope>NUCLEOTIDE SEQUENCE</scope>
    <source>
        <strain evidence="7 8">cv. TO1000</strain>
    </source>
</reference>
<comment type="subcellular location">
    <subcellularLocation>
        <location evidence="1">Cell membrane</location>
        <topology evidence="1">Lipid-anchor</topology>
        <topology evidence="1">GPI-anchor</topology>
    </subcellularLocation>
</comment>
<dbReference type="AlphaFoldDB" id="A0A0D3ARG9"/>
<feature type="signal peptide" evidence="5">
    <location>
        <begin position="1"/>
        <end position="17"/>
    </location>
</feature>
<feature type="domain" description="X8" evidence="6">
    <location>
        <begin position="31"/>
        <end position="112"/>
    </location>
</feature>
<dbReference type="EnsemblPlants" id="Bo2g093470.1">
    <property type="protein sequence ID" value="Bo2g093470.1"/>
    <property type="gene ID" value="Bo2g093470"/>
</dbReference>
<dbReference type="GO" id="GO:0009506">
    <property type="term" value="C:plasmodesma"/>
    <property type="evidence" value="ECO:0007669"/>
    <property type="project" value="UniProtKB-ARBA"/>
</dbReference>
<dbReference type="Pfam" id="PF07983">
    <property type="entry name" value="X8"/>
    <property type="match status" value="1"/>
</dbReference>
<name>A0A0D3ARG9_BRAOL</name>
<dbReference type="GO" id="GO:0005886">
    <property type="term" value="C:plasma membrane"/>
    <property type="evidence" value="ECO:0007669"/>
    <property type="project" value="UniProtKB-SubCell"/>
</dbReference>
<evidence type="ECO:0000256" key="1">
    <source>
        <dbReference type="ARBA" id="ARBA00004609"/>
    </source>
</evidence>
<dbReference type="STRING" id="109376.A0A0D3ARG9"/>
<keyword evidence="2" id="KW-0472">Membrane</keyword>
<protein>
    <recommendedName>
        <fullName evidence="6">X8 domain-containing protein</fullName>
    </recommendedName>
</protein>
<evidence type="ECO:0000313" key="7">
    <source>
        <dbReference type="EnsemblPlants" id="Bo2g093470.1"/>
    </source>
</evidence>
<sequence length="187" mass="21199">MAKAWMCLCFLIFFCLSSERNFIKVNADTKTWCVAKPSSDQATLLDNINYACSHVDCRLLSSGYPCYSPNNLINHASIAMNLYYQANGRNYWNFTNSGLIVITNPSYGNCYYEYTCQQLSVFLVRTSKVTLSPTTFNDLCLEKELNRYTDSLTVMVTLPGATRPLAAKKVLYVKHTPQFPYQEPSGL</sequence>
<evidence type="ECO:0000256" key="3">
    <source>
        <dbReference type="ARBA" id="ARBA00022729"/>
    </source>
</evidence>
<proteinExistence type="predicted"/>
<feature type="chain" id="PRO_5002272436" description="X8 domain-containing protein" evidence="5">
    <location>
        <begin position="18"/>
        <end position="187"/>
    </location>
</feature>
<keyword evidence="3 5" id="KW-0732">Signal</keyword>